<protein>
    <recommendedName>
        <fullName evidence="3">BrnA antitoxin family protein</fullName>
    </recommendedName>
</protein>
<accession>A0ABQ4QFY1</accession>
<dbReference type="InterPro" id="IPR025528">
    <property type="entry name" value="BrnA_antitoxin"/>
</dbReference>
<dbReference type="EMBL" id="BPQG01000028">
    <property type="protein sequence ID" value="GJD44042.1"/>
    <property type="molecule type" value="Genomic_DNA"/>
</dbReference>
<evidence type="ECO:0000313" key="1">
    <source>
        <dbReference type="EMBL" id="GJD44042.1"/>
    </source>
</evidence>
<organism evidence="1 2">
    <name type="scientific">Methylobacterium cerastii</name>
    <dbReference type="NCBI Taxonomy" id="932741"/>
    <lineage>
        <taxon>Bacteria</taxon>
        <taxon>Pseudomonadati</taxon>
        <taxon>Pseudomonadota</taxon>
        <taxon>Alphaproteobacteria</taxon>
        <taxon>Hyphomicrobiales</taxon>
        <taxon>Methylobacteriaceae</taxon>
        <taxon>Methylobacterium</taxon>
    </lineage>
</organism>
<proteinExistence type="predicted"/>
<dbReference type="Pfam" id="PF14384">
    <property type="entry name" value="BrnA_antitoxin"/>
    <property type="match status" value="1"/>
</dbReference>
<evidence type="ECO:0008006" key="3">
    <source>
        <dbReference type="Google" id="ProtNLM"/>
    </source>
</evidence>
<sequence>MESGKRIVSYPSAELKAMVERGESETDWEAVKAMTDAEVEAAIASDPDEAGREIDWSKAVFHPESRKKPMTIRLDADVLAFFQGQGRGYQTRINAVLRAYMEHARK</sequence>
<name>A0ABQ4QFY1_9HYPH</name>
<gene>
    <name evidence="1" type="ORF">AFCDBAGC_1904</name>
</gene>
<dbReference type="RefSeq" id="WP_147752738.1">
    <property type="nucleotide sequence ID" value="NZ_BPQG01000028.1"/>
</dbReference>
<dbReference type="Proteomes" id="UP001055117">
    <property type="component" value="Unassembled WGS sequence"/>
</dbReference>
<comment type="caution">
    <text evidence="1">The sequence shown here is derived from an EMBL/GenBank/DDBJ whole genome shotgun (WGS) entry which is preliminary data.</text>
</comment>
<evidence type="ECO:0000313" key="2">
    <source>
        <dbReference type="Proteomes" id="UP001055117"/>
    </source>
</evidence>
<keyword evidence="2" id="KW-1185">Reference proteome</keyword>
<reference evidence="1 2" key="1">
    <citation type="journal article" date="2021" name="Front. Microbiol.">
        <title>Comprehensive Comparative Genomics and Phenotyping of Methylobacterium Species.</title>
        <authorList>
            <person name="Alessa O."/>
            <person name="Ogura Y."/>
            <person name="Fujitani Y."/>
            <person name="Takami H."/>
            <person name="Hayashi T."/>
            <person name="Sahin N."/>
            <person name="Tani A."/>
        </authorList>
    </citation>
    <scope>NUCLEOTIDE SEQUENCE [LARGE SCALE GENOMIC DNA]</scope>
    <source>
        <strain evidence="1 2">DSM 23679</strain>
    </source>
</reference>